<proteinExistence type="inferred from homology"/>
<comment type="subcellular location">
    <subcellularLocation>
        <location evidence="1 7">Cell membrane</location>
        <topology evidence="1 7">Multi-pass membrane protein</topology>
    </subcellularLocation>
</comment>
<dbReference type="PROSITE" id="PS50928">
    <property type="entry name" value="ABC_TM1"/>
    <property type="match status" value="1"/>
</dbReference>
<dbReference type="InterPro" id="IPR050366">
    <property type="entry name" value="BP-dependent_transpt_permease"/>
</dbReference>
<evidence type="ECO:0000256" key="1">
    <source>
        <dbReference type="ARBA" id="ARBA00004651"/>
    </source>
</evidence>
<dbReference type="InterPro" id="IPR035906">
    <property type="entry name" value="MetI-like_sf"/>
</dbReference>
<reference evidence="9" key="1">
    <citation type="journal article" date="2020" name="mSystems">
        <title>Genome- and Community-Level Interaction Insights into Carbon Utilization and Element Cycling Functions of Hydrothermarchaeota in Hydrothermal Sediment.</title>
        <authorList>
            <person name="Zhou Z."/>
            <person name="Liu Y."/>
            <person name="Xu W."/>
            <person name="Pan J."/>
            <person name="Luo Z.H."/>
            <person name="Li M."/>
        </authorList>
    </citation>
    <scope>NUCLEOTIDE SEQUENCE [LARGE SCALE GENOMIC DNA]</scope>
    <source>
        <strain evidence="9">SpSt-289</strain>
    </source>
</reference>
<dbReference type="CDD" id="cd06261">
    <property type="entry name" value="TM_PBP2"/>
    <property type="match status" value="1"/>
</dbReference>
<dbReference type="Pfam" id="PF12911">
    <property type="entry name" value="OppC_N"/>
    <property type="match status" value="1"/>
</dbReference>
<feature type="transmembrane region" description="Helical" evidence="7">
    <location>
        <begin position="12"/>
        <end position="33"/>
    </location>
</feature>
<dbReference type="GO" id="GO:0005886">
    <property type="term" value="C:plasma membrane"/>
    <property type="evidence" value="ECO:0007669"/>
    <property type="project" value="UniProtKB-SubCell"/>
</dbReference>
<dbReference type="PANTHER" id="PTHR43386:SF25">
    <property type="entry name" value="PEPTIDE ABC TRANSPORTER PERMEASE PROTEIN"/>
    <property type="match status" value="1"/>
</dbReference>
<keyword evidence="2 7" id="KW-0813">Transport</keyword>
<dbReference type="Pfam" id="PF00528">
    <property type="entry name" value="BPD_transp_1"/>
    <property type="match status" value="1"/>
</dbReference>
<keyword evidence="3" id="KW-1003">Cell membrane</keyword>
<comment type="caution">
    <text evidence="9">The sequence shown here is derived from an EMBL/GenBank/DDBJ whole genome shotgun (WGS) entry which is preliminary data.</text>
</comment>
<evidence type="ECO:0000256" key="7">
    <source>
        <dbReference type="RuleBase" id="RU363032"/>
    </source>
</evidence>
<organism evidence="9">
    <name type="scientific">Caldilinea aerophila</name>
    <dbReference type="NCBI Taxonomy" id="133453"/>
    <lineage>
        <taxon>Bacteria</taxon>
        <taxon>Bacillati</taxon>
        <taxon>Chloroflexota</taxon>
        <taxon>Caldilineae</taxon>
        <taxon>Caldilineales</taxon>
        <taxon>Caldilineaceae</taxon>
        <taxon>Caldilinea</taxon>
    </lineage>
</organism>
<evidence type="ECO:0000259" key="8">
    <source>
        <dbReference type="PROSITE" id="PS50928"/>
    </source>
</evidence>
<feature type="transmembrane region" description="Helical" evidence="7">
    <location>
        <begin position="235"/>
        <end position="260"/>
    </location>
</feature>
<dbReference type="InterPro" id="IPR025966">
    <property type="entry name" value="OppC_N"/>
</dbReference>
<keyword evidence="6 7" id="KW-0472">Membrane</keyword>
<evidence type="ECO:0000256" key="3">
    <source>
        <dbReference type="ARBA" id="ARBA00022475"/>
    </source>
</evidence>
<keyword evidence="5 7" id="KW-1133">Transmembrane helix</keyword>
<dbReference type="AlphaFoldDB" id="A0A7C1K0W2"/>
<dbReference type="Gene3D" id="1.10.3720.10">
    <property type="entry name" value="MetI-like"/>
    <property type="match status" value="1"/>
</dbReference>
<gene>
    <name evidence="9" type="ORF">ENQ20_14050</name>
</gene>
<feature type="transmembrane region" description="Helical" evidence="7">
    <location>
        <begin position="107"/>
        <end position="129"/>
    </location>
</feature>
<accession>A0A7C1K0W2</accession>
<evidence type="ECO:0000256" key="5">
    <source>
        <dbReference type="ARBA" id="ARBA00022989"/>
    </source>
</evidence>
<keyword evidence="4 7" id="KW-0812">Transmembrane</keyword>
<name>A0A7C1K0W2_9CHLR</name>
<dbReference type="EMBL" id="DSMG01000144">
    <property type="protein sequence ID" value="HDX32589.1"/>
    <property type="molecule type" value="Genomic_DNA"/>
</dbReference>
<evidence type="ECO:0000256" key="6">
    <source>
        <dbReference type="ARBA" id="ARBA00023136"/>
    </source>
</evidence>
<evidence type="ECO:0000313" key="9">
    <source>
        <dbReference type="EMBL" id="HDX32589.1"/>
    </source>
</evidence>
<sequence length="274" mass="29288">MTLRRLSRSPGAILGAMLVAMFILIGIFAPVLAPYDFEVADFARVRQPPSAEHWLGTDELGRDLFSRLLYGARLSLVIGLISVGIGVLFGAPLGLISGYAGGRVDQVIMRLMDILLAFPSILLAILMVAAFGPSLTNAMIAIGVVSIPVYARLMRGSTLSIKEELYIEASRSVGTPSYRILTRHVLPNTIAPIVVQSTLQIAVAIQASAALGFLGLGAPPDVPEWGNMLQKGRTYILSAPHIVVFPGLAIMLVVLGFNLMGDGLRDALDPRMAR</sequence>
<protein>
    <submittedName>
        <fullName evidence="9">ABC transporter permease</fullName>
    </submittedName>
</protein>
<feature type="transmembrane region" description="Helical" evidence="7">
    <location>
        <begin position="135"/>
        <end position="153"/>
    </location>
</feature>
<dbReference type="InterPro" id="IPR000515">
    <property type="entry name" value="MetI-like"/>
</dbReference>
<feature type="transmembrane region" description="Helical" evidence="7">
    <location>
        <begin position="74"/>
        <end position="95"/>
    </location>
</feature>
<evidence type="ECO:0000256" key="2">
    <source>
        <dbReference type="ARBA" id="ARBA00022448"/>
    </source>
</evidence>
<feature type="domain" description="ABC transmembrane type-1" evidence="8">
    <location>
        <begin position="72"/>
        <end position="261"/>
    </location>
</feature>
<evidence type="ECO:0000256" key="4">
    <source>
        <dbReference type="ARBA" id="ARBA00022692"/>
    </source>
</evidence>
<comment type="similarity">
    <text evidence="7">Belongs to the binding-protein-dependent transport system permease family.</text>
</comment>
<dbReference type="GO" id="GO:0055085">
    <property type="term" value="P:transmembrane transport"/>
    <property type="evidence" value="ECO:0007669"/>
    <property type="project" value="InterPro"/>
</dbReference>
<dbReference type="SUPFAM" id="SSF161098">
    <property type="entry name" value="MetI-like"/>
    <property type="match status" value="1"/>
</dbReference>
<dbReference type="PANTHER" id="PTHR43386">
    <property type="entry name" value="OLIGOPEPTIDE TRANSPORT SYSTEM PERMEASE PROTEIN APPC"/>
    <property type="match status" value="1"/>
</dbReference>